<organism evidence="2 3">
    <name type="scientific">Aliarcobacter vitoriensis</name>
    <dbReference type="NCBI Taxonomy" id="2011099"/>
    <lineage>
        <taxon>Bacteria</taxon>
        <taxon>Pseudomonadati</taxon>
        <taxon>Campylobacterota</taxon>
        <taxon>Epsilonproteobacteria</taxon>
        <taxon>Campylobacterales</taxon>
        <taxon>Arcobacteraceae</taxon>
        <taxon>Aliarcobacter</taxon>
    </lineage>
</organism>
<gene>
    <name evidence="2" type="ORF">CRU91_01100</name>
</gene>
<sequence length="161" mass="19598">MNDQNILLELKYNFFGRIFRMLFYMFGIIISILLFNINLFSSLVAAFVFTLIVYIICDMCFFERVIFTNYHVIKEWRIFGKSIFNKIKYKDLIIEHSQKIHFGSGLLIFYKSNYKGYLKKIFKRLFFFIELAPINKNDIKKIREILIEKKILKGDEYDWKY</sequence>
<evidence type="ECO:0008006" key="4">
    <source>
        <dbReference type="Google" id="ProtNLM"/>
    </source>
</evidence>
<evidence type="ECO:0000313" key="3">
    <source>
        <dbReference type="Proteomes" id="UP000252669"/>
    </source>
</evidence>
<dbReference type="Proteomes" id="UP000252669">
    <property type="component" value="Unassembled WGS sequence"/>
</dbReference>
<feature type="transmembrane region" description="Helical" evidence="1">
    <location>
        <begin position="21"/>
        <end position="40"/>
    </location>
</feature>
<name>A0A366MWC8_9BACT</name>
<keyword evidence="3" id="KW-1185">Reference proteome</keyword>
<comment type="caution">
    <text evidence="2">The sequence shown here is derived from an EMBL/GenBank/DDBJ whole genome shotgun (WGS) entry which is preliminary data.</text>
</comment>
<evidence type="ECO:0000256" key="1">
    <source>
        <dbReference type="SAM" id="Phobius"/>
    </source>
</evidence>
<feature type="transmembrane region" description="Helical" evidence="1">
    <location>
        <begin position="46"/>
        <end position="67"/>
    </location>
</feature>
<dbReference type="RefSeq" id="WP_113892532.1">
    <property type="nucleotide sequence ID" value="NZ_JANJGA010000003.1"/>
</dbReference>
<protein>
    <recommendedName>
        <fullName evidence="4">DUF304 domain-containing protein</fullName>
    </recommendedName>
</protein>
<evidence type="ECO:0000313" key="2">
    <source>
        <dbReference type="EMBL" id="RBQ29904.1"/>
    </source>
</evidence>
<proteinExistence type="predicted"/>
<reference evidence="2 3" key="1">
    <citation type="submission" date="2017-10" db="EMBL/GenBank/DDBJ databases">
        <title>Genomics of the genus Arcobacter.</title>
        <authorList>
            <person name="Perez-Cataluna A."/>
            <person name="Figueras M.J."/>
        </authorList>
    </citation>
    <scope>NUCLEOTIDE SEQUENCE [LARGE SCALE GENOMIC DNA]</scope>
    <source>
        <strain evidence="2 3">CECT 9230</strain>
    </source>
</reference>
<keyword evidence="1" id="KW-0812">Transmembrane</keyword>
<accession>A0A366MWC8</accession>
<keyword evidence="1" id="KW-0472">Membrane</keyword>
<keyword evidence="1" id="KW-1133">Transmembrane helix</keyword>
<dbReference type="AlphaFoldDB" id="A0A366MWC8"/>
<dbReference type="EMBL" id="PDKB01000002">
    <property type="protein sequence ID" value="RBQ29904.1"/>
    <property type="molecule type" value="Genomic_DNA"/>
</dbReference>